<dbReference type="STRING" id="1447883.A0A2B7Y9I1"/>
<comment type="caution">
    <text evidence="1">The sequence shown here is derived from an EMBL/GenBank/DDBJ whole genome shotgun (WGS) entry which is preliminary data.</text>
</comment>
<protein>
    <submittedName>
        <fullName evidence="1">Uncharacterized protein</fullName>
    </submittedName>
</protein>
<keyword evidence="2" id="KW-1185">Reference proteome</keyword>
<dbReference type="Proteomes" id="UP000224634">
    <property type="component" value="Unassembled WGS sequence"/>
</dbReference>
<reference evidence="1 2" key="1">
    <citation type="submission" date="2017-10" db="EMBL/GenBank/DDBJ databases">
        <title>Comparative genomics in systemic dimorphic fungi from Ajellomycetaceae.</title>
        <authorList>
            <person name="Munoz J.F."/>
            <person name="Mcewen J.G."/>
            <person name="Clay O.K."/>
            <person name="Cuomo C.A."/>
        </authorList>
    </citation>
    <scope>NUCLEOTIDE SEQUENCE [LARGE SCALE GENOMIC DNA]</scope>
    <source>
        <strain evidence="1 2">UAMH7299</strain>
    </source>
</reference>
<dbReference type="EMBL" id="PDNA01000039">
    <property type="protein sequence ID" value="PGH20724.1"/>
    <property type="molecule type" value="Genomic_DNA"/>
</dbReference>
<name>A0A2B7Y9I1_POLH7</name>
<evidence type="ECO:0000313" key="1">
    <source>
        <dbReference type="EMBL" id="PGH20724.1"/>
    </source>
</evidence>
<gene>
    <name evidence="1" type="ORF">AJ80_03484</name>
</gene>
<dbReference type="AlphaFoldDB" id="A0A2B7Y9I1"/>
<organism evidence="1 2">
    <name type="scientific">Polytolypa hystricis (strain UAMH7299)</name>
    <dbReference type="NCBI Taxonomy" id="1447883"/>
    <lineage>
        <taxon>Eukaryota</taxon>
        <taxon>Fungi</taxon>
        <taxon>Dikarya</taxon>
        <taxon>Ascomycota</taxon>
        <taxon>Pezizomycotina</taxon>
        <taxon>Eurotiomycetes</taxon>
        <taxon>Eurotiomycetidae</taxon>
        <taxon>Onygenales</taxon>
        <taxon>Onygenales incertae sedis</taxon>
        <taxon>Polytolypa</taxon>
    </lineage>
</organism>
<accession>A0A2B7Y9I1</accession>
<proteinExistence type="predicted"/>
<evidence type="ECO:0000313" key="2">
    <source>
        <dbReference type="Proteomes" id="UP000224634"/>
    </source>
</evidence>
<sequence length="194" mass="22680">MLNKHSSVMVKVLLMEREVRAHQLPEIRACLFDHQPVDVIRKNEDEDWSPSLPTINMRIVLEWMGTDLCHYYPSGKPFVNPKLPQVVARYKREFQVQYYPVDRGLIELDQNINPNNVFRSIPDAPIPTVKPGDLDNAPLEGPLAHVTDRFRCQKQDNRGLQDRMVHDKDIPTHGAYRQRLAIQHTLQTSRWQRL</sequence>